<dbReference type="PANTHER" id="PTHR22754">
    <property type="entry name" value="DISCO-INTERACTING PROTEIN 2 DIP2 -RELATED"/>
    <property type="match status" value="1"/>
</dbReference>
<dbReference type="InterPro" id="IPR013968">
    <property type="entry name" value="PKS_KR"/>
</dbReference>
<dbReference type="GO" id="GO:0006633">
    <property type="term" value="P:fatty acid biosynthetic process"/>
    <property type="evidence" value="ECO:0007669"/>
    <property type="project" value="TreeGrafter"/>
</dbReference>
<dbReference type="InterPro" id="IPR020806">
    <property type="entry name" value="PKS_PP-bd"/>
</dbReference>
<dbReference type="SUPFAM" id="SSF47336">
    <property type="entry name" value="ACP-like"/>
    <property type="match status" value="1"/>
</dbReference>
<evidence type="ECO:0000256" key="5">
    <source>
        <dbReference type="SAM" id="MobiDB-lite"/>
    </source>
</evidence>
<dbReference type="Proteomes" id="UP000248889">
    <property type="component" value="Unassembled WGS sequence"/>
</dbReference>
<dbReference type="InterPro" id="IPR042099">
    <property type="entry name" value="ANL_N_sf"/>
</dbReference>
<dbReference type="Gene3D" id="3.30.300.30">
    <property type="match status" value="1"/>
</dbReference>
<dbReference type="GO" id="GO:0017000">
    <property type="term" value="P:antibiotic biosynthetic process"/>
    <property type="evidence" value="ECO:0007669"/>
    <property type="project" value="UniProtKB-ARBA"/>
</dbReference>
<dbReference type="SUPFAM" id="SSF51735">
    <property type="entry name" value="NAD(P)-binding Rossmann-fold domains"/>
    <property type="match status" value="2"/>
</dbReference>
<dbReference type="InterPro" id="IPR045851">
    <property type="entry name" value="AMP-bd_C_sf"/>
</dbReference>
<gene>
    <name evidence="7" type="ORF">DN069_13965</name>
</gene>
<dbReference type="SMART" id="SM00822">
    <property type="entry name" value="PKS_KR"/>
    <property type="match status" value="1"/>
</dbReference>
<keyword evidence="4" id="KW-0597">Phosphoprotein</keyword>
<dbReference type="Gene3D" id="3.40.50.12780">
    <property type="entry name" value="N-terminal domain of ligase-like"/>
    <property type="match status" value="1"/>
</dbReference>
<feature type="compositionally biased region" description="Low complexity" evidence="5">
    <location>
        <begin position="46"/>
        <end position="56"/>
    </location>
</feature>
<name>A0A2X0KCW4_9ACTN</name>
<dbReference type="Pfam" id="PF00550">
    <property type="entry name" value="PP-binding"/>
    <property type="match status" value="1"/>
</dbReference>
<feature type="region of interest" description="Disordered" evidence="5">
    <location>
        <begin position="46"/>
        <end position="73"/>
    </location>
</feature>
<organism evidence="7 8">
    <name type="scientific">Streptacidiphilus pinicola</name>
    <dbReference type="NCBI Taxonomy" id="2219663"/>
    <lineage>
        <taxon>Bacteria</taxon>
        <taxon>Bacillati</taxon>
        <taxon>Actinomycetota</taxon>
        <taxon>Actinomycetes</taxon>
        <taxon>Kitasatosporales</taxon>
        <taxon>Streptomycetaceae</taxon>
        <taxon>Streptacidiphilus</taxon>
    </lineage>
</organism>
<dbReference type="CDD" id="cd05906">
    <property type="entry name" value="A_NRPS_TubE_like"/>
    <property type="match status" value="1"/>
</dbReference>
<dbReference type="InterPro" id="IPR000873">
    <property type="entry name" value="AMP-dep_synth/lig_dom"/>
</dbReference>
<comment type="cofactor">
    <cofactor evidence="1">
        <name>pantetheine 4'-phosphate</name>
        <dbReference type="ChEBI" id="CHEBI:47942"/>
    </cofactor>
</comment>
<dbReference type="EMBL" id="QKYN01000053">
    <property type="protein sequence ID" value="RAG85059.1"/>
    <property type="molecule type" value="Genomic_DNA"/>
</dbReference>
<dbReference type="Gene3D" id="3.40.50.720">
    <property type="entry name" value="NAD(P)-binding Rossmann-like Domain"/>
    <property type="match status" value="1"/>
</dbReference>
<dbReference type="Pfam" id="PF08659">
    <property type="entry name" value="KR"/>
    <property type="match status" value="1"/>
</dbReference>
<dbReference type="RefSeq" id="WP_111501280.1">
    <property type="nucleotide sequence ID" value="NZ_QKYN01000053.1"/>
</dbReference>
<dbReference type="InterPro" id="IPR036291">
    <property type="entry name" value="NAD(P)-bd_dom_sf"/>
</dbReference>
<evidence type="ECO:0000256" key="3">
    <source>
        <dbReference type="ARBA" id="ARBA00022450"/>
    </source>
</evidence>
<evidence type="ECO:0000259" key="6">
    <source>
        <dbReference type="PROSITE" id="PS50075"/>
    </source>
</evidence>
<dbReference type="GO" id="GO:0005886">
    <property type="term" value="C:plasma membrane"/>
    <property type="evidence" value="ECO:0007669"/>
    <property type="project" value="TreeGrafter"/>
</dbReference>
<dbReference type="GO" id="GO:0031177">
    <property type="term" value="F:phosphopantetheine binding"/>
    <property type="evidence" value="ECO:0007669"/>
    <property type="project" value="InterPro"/>
</dbReference>
<evidence type="ECO:0000256" key="1">
    <source>
        <dbReference type="ARBA" id="ARBA00001957"/>
    </source>
</evidence>
<dbReference type="OrthoDB" id="3671040at2"/>
<protein>
    <submittedName>
        <fullName evidence="7">Peptide synthetase</fullName>
    </submittedName>
</protein>
<dbReference type="FunFam" id="1.10.1200.10:FF:000005">
    <property type="entry name" value="Nonribosomal peptide synthetase 1"/>
    <property type="match status" value="1"/>
</dbReference>
<keyword evidence="3" id="KW-0596">Phosphopantetheine</keyword>
<dbReference type="InterPro" id="IPR009081">
    <property type="entry name" value="PP-bd_ACP"/>
</dbReference>
<reference evidence="7 8" key="1">
    <citation type="submission" date="2018-06" db="EMBL/GenBank/DDBJ databases">
        <title>Streptacidiphilus pinicola sp. nov., isolated from pine grove soil.</title>
        <authorList>
            <person name="Roh S.G."/>
            <person name="Park S."/>
            <person name="Kim M.-K."/>
            <person name="Yun B.-R."/>
            <person name="Park J."/>
            <person name="Kim M.J."/>
            <person name="Kim Y.S."/>
            <person name="Kim S.B."/>
        </authorList>
    </citation>
    <scope>NUCLEOTIDE SEQUENCE [LARGE SCALE GENOMIC DNA]</scope>
    <source>
        <strain evidence="7 8">MMS16-CNU450</strain>
    </source>
</reference>
<comment type="caution">
    <text evidence="7">The sequence shown here is derived from an EMBL/GenBank/DDBJ whole genome shotgun (WGS) entry which is preliminary data.</text>
</comment>
<sequence>MSASTNTSGTFADDELAALADAVRAVPGVHEVAAVTRLSVRAQPAAAAGRADIAPTPTAPTPADHGDRPPAELYGGDVTPAPGAPATLQEALRLAAELAPDKGTIFITEDHDDDLQTYPQLLAEAEQVLGGLRADGCRPGDAVLFVFDDNRGYLTAFWACVLGGFIPTPVAVATSYTVENEPNRKLLGAWKLLGRPRIVTDAGTAPALTGVRELWNEPEVRILTVEELAGHPADRNWYPASPQSPVLNLLTSGSTGVPKCVQHTHASVTSREHAVIRHCGLTADDVTLMWMPFDHVTIAFCNVRDVFLGCLHVNARTSHALSDPLLWLDWADRHRATNIWVPNFAIGLVNERAEEIADRDWDLSCLREIVNAGEPVIAATSHRFLELLAPHRLPADAMVPVWGMSETCSGVTYSRQSRTDRLAGTVTVDPSSLSHAIRFLDPADDGAVTLSRVGRPIPGVRLRIVDETGAVLPEDRLGELRITGSTMMAGYFGNEQANRESYDDQGWFRTGDLAFAHEGEIVIAGRKKDQIIVRGINYLAHELESVVERVDGVQVTFAAVAGIREPGAEEDQLVVFYVPRSWDAAAQAQTAEDIRAVLGREAGIVPAEIIPVSQEEFPKTSSGKIQRPALAQAFRQGAFADRTLGTGPTQTEDDSWLFTRRWLEADPGPKDRQSPEGLTLVLAEDEDLARLGLDGNVVAARRGDTFAQTAPGRYQVPAADREALGRLLAAVAERHGPITRVLSALQLSRGDADPFARLTTATAELAALLAALAASKAGEAQLVVLTAGALPVRPDDDVDLGSCAMPGLVRTAADEFAPRPLCQVDLPGRPDQWGPAVRSALAAGTRGPIIAVRDGRLWQPRLAPVTAPEAAGATGTTAPLLQGGLYLLSGGLGGIAHDIAGYLLATFGVKLLLVGRSPAEGEKAARLAGLTRLGEVCYAQLDITDADALQAATEAAEQRWGRPLDGVLHLAAADPTGQWADLDRHTVVHETADGYAAQYRAKVGGTLALAGLLQTRPAASLVLFGSVNGEFGGHSFGAYAAANSFLAGFAEHWHRTGRRGQCIAWSQWSGVGMNQGRSSAAAEHRGFRTIDPDTGLRLFLDALALEQPYVIAGLDAANPAIVAELVPEQLRVTEAVLAYTASDIPVDPQAVRAAVARQVAGFPVPVRITEVAHIPRNPDGGIDAPQLLKDTAPGAASRHYNPPQGEAESRLAPLWAEALRRHRVGRDESFFELGGNSLRAARVLALTQQTFGVRVTTQELYEHPTVAGLAALIEKRQIEKHHDG</sequence>
<feature type="domain" description="Carrier" evidence="6">
    <location>
        <begin position="1202"/>
        <end position="1277"/>
    </location>
</feature>
<dbReference type="SUPFAM" id="SSF56801">
    <property type="entry name" value="Acetyl-CoA synthetase-like"/>
    <property type="match status" value="2"/>
</dbReference>
<evidence type="ECO:0000313" key="7">
    <source>
        <dbReference type="EMBL" id="RAG85059.1"/>
    </source>
</evidence>
<evidence type="ECO:0000256" key="2">
    <source>
        <dbReference type="ARBA" id="ARBA00006432"/>
    </source>
</evidence>
<evidence type="ECO:0000256" key="4">
    <source>
        <dbReference type="ARBA" id="ARBA00022553"/>
    </source>
</evidence>
<dbReference type="Pfam" id="PF00501">
    <property type="entry name" value="AMP-binding"/>
    <property type="match status" value="1"/>
</dbReference>
<dbReference type="InterPro" id="IPR057326">
    <property type="entry name" value="KR_dom"/>
</dbReference>
<keyword evidence="8" id="KW-1185">Reference proteome</keyword>
<dbReference type="SMART" id="SM00823">
    <property type="entry name" value="PKS_PP"/>
    <property type="match status" value="1"/>
</dbReference>
<dbReference type="InterPro" id="IPR036736">
    <property type="entry name" value="ACP-like_sf"/>
</dbReference>
<accession>A0A2X0KCW4</accession>
<proteinExistence type="inferred from homology"/>
<dbReference type="PANTHER" id="PTHR22754:SF32">
    <property type="entry name" value="DISCO-INTERACTING PROTEIN 2"/>
    <property type="match status" value="1"/>
</dbReference>
<evidence type="ECO:0000313" key="8">
    <source>
        <dbReference type="Proteomes" id="UP000248889"/>
    </source>
</evidence>
<dbReference type="PROSITE" id="PS50075">
    <property type="entry name" value="CARRIER"/>
    <property type="match status" value="1"/>
</dbReference>
<dbReference type="Gene3D" id="1.10.1200.10">
    <property type="entry name" value="ACP-like"/>
    <property type="match status" value="1"/>
</dbReference>
<comment type="similarity">
    <text evidence="2">Belongs to the ATP-dependent AMP-binding enzyme family.</text>
</comment>
<dbReference type="GO" id="GO:0070566">
    <property type="term" value="F:adenylyltransferase activity"/>
    <property type="evidence" value="ECO:0007669"/>
    <property type="project" value="TreeGrafter"/>
</dbReference>